<comment type="cofactor">
    <cofactor evidence="1">
        <name>Fe(2+)</name>
        <dbReference type="ChEBI" id="CHEBI:29033"/>
    </cofactor>
</comment>
<comment type="subcellular location">
    <subcellularLocation>
        <location evidence="2">Nucleus</location>
    </subcellularLocation>
</comment>
<dbReference type="Gene3D" id="2.60.120.650">
    <property type="entry name" value="Cupin"/>
    <property type="match status" value="1"/>
</dbReference>
<evidence type="ECO:0000256" key="14">
    <source>
        <dbReference type="ARBA" id="ARBA00051640"/>
    </source>
</evidence>
<dbReference type="Pfam" id="PF02373">
    <property type="entry name" value="JmjC"/>
    <property type="match status" value="1"/>
</dbReference>
<evidence type="ECO:0000259" key="16">
    <source>
        <dbReference type="PROSITE" id="PS51183"/>
    </source>
</evidence>
<evidence type="ECO:0000256" key="6">
    <source>
        <dbReference type="ARBA" id="ARBA00022964"/>
    </source>
</evidence>
<evidence type="ECO:0000256" key="15">
    <source>
        <dbReference type="SAM" id="MobiDB-lite"/>
    </source>
</evidence>
<dbReference type="EMBL" id="OIVN01002580">
    <property type="protein sequence ID" value="SPD04838.1"/>
    <property type="molecule type" value="Genomic_DNA"/>
</dbReference>
<evidence type="ECO:0000256" key="10">
    <source>
        <dbReference type="ARBA" id="ARBA00023163"/>
    </source>
</evidence>
<dbReference type="PROSITE" id="PS51184">
    <property type="entry name" value="JMJC"/>
    <property type="match status" value="1"/>
</dbReference>
<dbReference type="SMART" id="SM00545">
    <property type="entry name" value="JmjN"/>
    <property type="match status" value="1"/>
</dbReference>
<protein>
    <recommendedName>
        <fullName evidence="19">JmjC domain-containing protein</fullName>
    </recommendedName>
</protein>
<dbReference type="SMART" id="SM00541">
    <property type="entry name" value="FYRN"/>
    <property type="match status" value="1"/>
</dbReference>
<feature type="compositionally biased region" description="Polar residues" evidence="15">
    <location>
        <begin position="1140"/>
        <end position="1150"/>
    </location>
</feature>
<dbReference type="Pfam" id="PF02375">
    <property type="entry name" value="JmjN"/>
    <property type="match status" value="1"/>
</dbReference>
<feature type="region of interest" description="Disordered" evidence="15">
    <location>
        <begin position="895"/>
        <end position="925"/>
    </location>
</feature>
<dbReference type="SUPFAM" id="SSF51197">
    <property type="entry name" value="Clavaminate synthase-like"/>
    <property type="match status" value="1"/>
</dbReference>
<evidence type="ECO:0000256" key="13">
    <source>
        <dbReference type="ARBA" id="ARBA00050935"/>
    </source>
</evidence>
<feature type="compositionally biased region" description="Polar residues" evidence="15">
    <location>
        <begin position="46"/>
        <end position="55"/>
    </location>
</feature>
<feature type="domain" description="JmjN" evidence="16">
    <location>
        <begin position="147"/>
        <end position="188"/>
    </location>
</feature>
<feature type="region of interest" description="Disordered" evidence="15">
    <location>
        <begin position="90"/>
        <end position="109"/>
    </location>
</feature>
<dbReference type="Pfam" id="PF05964">
    <property type="entry name" value="FYRN"/>
    <property type="match status" value="1"/>
</dbReference>
<feature type="domain" description="JmjC" evidence="17">
    <location>
        <begin position="358"/>
        <end position="524"/>
    </location>
</feature>
<feature type="region of interest" description="Disordered" evidence="15">
    <location>
        <begin position="1138"/>
        <end position="1164"/>
    </location>
</feature>
<feature type="compositionally biased region" description="Basic and acidic residues" evidence="15">
    <location>
        <begin position="816"/>
        <end position="832"/>
    </location>
</feature>
<keyword evidence="4" id="KW-0479">Metal-binding</keyword>
<organism evidence="18">
    <name type="scientific">Fagus sylvatica</name>
    <name type="common">Beechnut</name>
    <dbReference type="NCBI Taxonomy" id="28930"/>
    <lineage>
        <taxon>Eukaryota</taxon>
        <taxon>Viridiplantae</taxon>
        <taxon>Streptophyta</taxon>
        <taxon>Embryophyta</taxon>
        <taxon>Tracheophyta</taxon>
        <taxon>Spermatophyta</taxon>
        <taxon>Magnoliopsida</taxon>
        <taxon>eudicotyledons</taxon>
        <taxon>Gunneridae</taxon>
        <taxon>Pentapetalae</taxon>
        <taxon>rosids</taxon>
        <taxon>fabids</taxon>
        <taxon>Fagales</taxon>
        <taxon>Fagaceae</taxon>
        <taxon>Fagus</taxon>
    </lineage>
</organism>
<evidence type="ECO:0000256" key="7">
    <source>
        <dbReference type="ARBA" id="ARBA00023002"/>
    </source>
</evidence>
<evidence type="ECO:0000256" key="5">
    <source>
        <dbReference type="ARBA" id="ARBA00022853"/>
    </source>
</evidence>
<comment type="similarity">
    <text evidence="3">Belongs to the JARID1 histone demethylase family.</text>
</comment>
<comment type="catalytic activity">
    <reaction evidence="12">
        <text>N(6),N(6)-dimethyl-L-lysyl(4)-[histone H3] + 2-oxoglutarate + O2 = N(6)-methyl-L-lysyl(4)-[histone H3] + formaldehyde + succinate + CO2</text>
        <dbReference type="Rhea" id="RHEA:60216"/>
        <dbReference type="Rhea" id="RHEA-COMP:15540"/>
        <dbReference type="Rhea" id="RHEA-COMP:15543"/>
        <dbReference type="ChEBI" id="CHEBI:15379"/>
        <dbReference type="ChEBI" id="CHEBI:16526"/>
        <dbReference type="ChEBI" id="CHEBI:16810"/>
        <dbReference type="ChEBI" id="CHEBI:16842"/>
        <dbReference type="ChEBI" id="CHEBI:30031"/>
        <dbReference type="ChEBI" id="CHEBI:61929"/>
        <dbReference type="ChEBI" id="CHEBI:61976"/>
    </reaction>
    <physiologicalReaction direction="left-to-right" evidence="12">
        <dbReference type="Rhea" id="RHEA:60217"/>
    </physiologicalReaction>
</comment>
<proteinExistence type="inferred from homology"/>
<dbReference type="GO" id="GO:0048731">
    <property type="term" value="P:system development"/>
    <property type="evidence" value="ECO:0007669"/>
    <property type="project" value="UniProtKB-ARBA"/>
</dbReference>
<dbReference type="GO" id="GO:0046872">
    <property type="term" value="F:metal ion binding"/>
    <property type="evidence" value="ECO:0007669"/>
    <property type="project" value="UniProtKB-KW"/>
</dbReference>
<dbReference type="InterPro" id="IPR003349">
    <property type="entry name" value="JmjN"/>
</dbReference>
<evidence type="ECO:0000259" key="17">
    <source>
        <dbReference type="PROSITE" id="PS51184"/>
    </source>
</evidence>
<dbReference type="SMART" id="SM00558">
    <property type="entry name" value="JmjC"/>
    <property type="match status" value="1"/>
</dbReference>
<dbReference type="Pfam" id="PF05965">
    <property type="entry name" value="FYRC"/>
    <property type="match status" value="1"/>
</dbReference>
<keyword evidence="6" id="KW-0223">Dioxygenase</keyword>
<dbReference type="SMART" id="SM00542">
    <property type="entry name" value="FYRC"/>
    <property type="match status" value="1"/>
</dbReference>
<evidence type="ECO:0000256" key="12">
    <source>
        <dbReference type="ARBA" id="ARBA00050619"/>
    </source>
</evidence>
<dbReference type="GO" id="GO:0000785">
    <property type="term" value="C:chromatin"/>
    <property type="evidence" value="ECO:0007669"/>
    <property type="project" value="TreeGrafter"/>
</dbReference>
<comment type="catalytic activity">
    <reaction evidence="13">
        <text>N(6)-methyl-L-lysyl(4)-[histone H3] + 2-oxoglutarate + O2 = L-lysyl(4)-[histone H3] + formaldehyde + succinate + CO2</text>
        <dbReference type="Rhea" id="RHEA:60220"/>
        <dbReference type="Rhea" id="RHEA-COMP:15543"/>
        <dbReference type="Rhea" id="RHEA-COMP:15547"/>
        <dbReference type="ChEBI" id="CHEBI:15379"/>
        <dbReference type="ChEBI" id="CHEBI:16526"/>
        <dbReference type="ChEBI" id="CHEBI:16810"/>
        <dbReference type="ChEBI" id="CHEBI:16842"/>
        <dbReference type="ChEBI" id="CHEBI:29969"/>
        <dbReference type="ChEBI" id="CHEBI:30031"/>
        <dbReference type="ChEBI" id="CHEBI:61929"/>
    </reaction>
    <physiologicalReaction direction="left-to-right" evidence="13">
        <dbReference type="Rhea" id="RHEA:60221"/>
    </physiologicalReaction>
</comment>
<keyword evidence="8" id="KW-0408">Iron</keyword>
<dbReference type="PROSITE" id="PS51543">
    <property type="entry name" value="FYRC"/>
    <property type="match status" value="1"/>
</dbReference>
<dbReference type="FunFam" id="3.30.160.360:FF:000005">
    <property type="entry name" value="Putative lysine-specific demethylase JMJ16"/>
    <property type="match status" value="1"/>
</dbReference>
<dbReference type="GO" id="GO:0051093">
    <property type="term" value="P:negative regulation of developmental process"/>
    <property type="evidence" value="ECO:0007669"/>
    <property type="project" value="UniProtKB-ARBA"/>
</dbReference>
<keyword evidence="5" id="KW-0156">Chromatin regulator</keyword>
<dbReference type="GO" id="GO:0034647">
    <property type="term" value="F:histone H3K4me/H3K4me2/H3K4me3 demethylase activity"/>
    <property type="evidence" value="ECO:0007669"/>
    <property type="project" value="TreeGrafter"/>
</dbReference>
<evidence type="ECO:0000256" key="11">
    <source>
        <dbReference type="ARBA" id="ARBA00023242"/>
    </source>
</evidence>
<feature type="compositionally biased region" description="Basic and acidic residues" evidence="15">
    <location>
        <begin position="56"/>
        <end position="65"/>
    </location>
</feature>
<gene>
    <name evidence="18" type="ORF">FSB_LOCUS32720</name>
</gene>
<feature type="region of interest" description="Disordered" evidence="15">
    <location>
        <begin position="805"/>
        <end position="832"/>
    </location>
</feature>
<dbReference type="InterPro" id="IPR003888">
    <property type="entry name" value="FYrich_N"/>
</dbReference>
<dbReference type="GO" id="GO:0045814">
    <property type="term" value="P:negative regulation of gene expression, epigenetic"/>
    <property type="evidence" value="ECO:0007669"/>
    <property type="project" value="UniProtKB-ARBA"/>
</dbReference>
<evidence type="ECO:0000256" key="8">
    <source>
        <dbReference type="ARBA" id="ARBA00023004"/>
    </source>
</evidence>
<dbReference type="PROSITE" id="PS51542">
    <property type="entry name" value="FYRN"/>
    <property type="match status" value="1"/>
</dbReference>
<keyword evidence="10" id="KW-0804">Transcription</keyword>
<evidence type="ECO:0000256" key="1">
    <source>
        <dbReference type="ARBA" id="ARBA00001954"/>
    </source>
</evidence>
<dbReference type="InterPro" id="IPR004198">
    <property type="entry name" value="Znf_C5HC2"/>
</dbReference>
<dbReference type="PANTHER" id="PTHR10694">
    <property type="entry name" value="LYSINE-SPECIFIC DEMETHYLASE"/>
    <property type="match status" value="1"/>
</dbReference>
<dbReference type="Gene3D" id="3.30.160.360">
    <property type="match status" value="1"/>
</dbReference>
<dbReference type="GO" id="GO:0048589">
    <property type="term" value="P:developmental growth"/>
    <property type="evidence" value="ECO:0007669"/>
    <property type="project" value="UniProtKB-ARBA"/>
</dbReference>
<evidence type="ECO:0000313" key="18">
    <source>
        <dbReference type="EMBL" id="SPD04838.1"/>
    </source>
</evidence>
<evidence type="ECO:0000256" key="4">
    <source>
        <dbReference type="ARBA" id="ARBA00022723"/>
    </source>
</evidence>
<keyword evidence="7" id="KW-0560">Oxidoreductase</keyword>
<dbReference type="Pfam" id="PF02928">
    <property type="entry name" value="zf-C5HC2"/>
    <property type="match status" value="1"/>
</dbReference>
<dbReference type="PANTHER" id="PTHR10694:SF113">
    <property type="entry name" value="PROTEIN JUMONJI"/>
    <property type="match status" value="1"/>
</dbReference>
<dbReference type="GO" id="GO:0005634">
    <property type="term" value="C:nucleus"/>
    <property type="evidence" value="ECO:0007669"/>
    <property type="project" value="UniProtKB-SubCell"/>
</dbReference>
<evidence type="ECO:0000256" key="2">
    <source>
        <dbReference type="ARBA" id="ARBA00004123"/>
    </source>
</evidence>
<evidence type="ECO:0000256" key="3">
    <source>
        <dbReference type="ARBA" id="ARBA00006801"/>
    </source>
</evidence>
<evidence type="ECO:0008006" key="19">
    <source>
        <dbReference type="Google" id="ProtNLM"/>
    </source>
</evidence>
<dbReference type="InterPro" id="IPR003347">
    <property type="entry name" value="JmjC_dom"/>
</dbReference>
<dbReference type="AlphaFoldDB" id="A0A2N9GZ61"/>
<accession>A0A2N9GZ61</accession>
<feature type="region of interest" description="Disordered" evidence="15">
    <location>
        <begin position="38"/>
        <end position="67"/>
    </location>
</feature>
<comment type="catalytic activity">
    <reaction evidence="14">
        <text>N(6),N(6),N(6)-trimethyl-L-lysyl(4)-[histone H3] + 2-oxoglutarate + O2 = N(6),N(6)-dimethyl-L-lysyl(4)-[histone H3] + formaldehyde + succinate + CO2</text>
        <dbReference type="Rhea" id="RHEA:60212"/>
        <dbReference type="Rhea" id="RHEA-COMP:15537"/>
        <dbReference type="Rhea" id="RHEA-COMP:15540"/>
        <dbReference type="ChEBI" id="CHEBI:15379"/>
        <dbReference type="ChEBI" id="CHEBI:16526"/>
        <dbReference type="ChEBI" id="CHEBI:16810"/>
        <dbReference type="ChEBI" id="CHEBI:16842"/>
        <dbReference type="ChEBI" id="CHEBI:30031"/>
        <dbReference type="ChEBI" id="CHEBI:61961"/>
        <dbReference type="ChEBI" id="CHEBI:61976"/>
    </reaction>
    <physiologicalReaction direction="left-to-right" evidence="14">
        <dbReference type="Rhea" id="RHEA:60213"/>
    </physiologicalReaction>
</comment>
<keyword evidence="9" id="KW-0805">Transcription regulation</keyword>
<evidence type="ECO:0000256" key="9">
    <source>
        <dbReference type="ARBA" id="ARBA00023015"/>
    </source>
</evidence>
<reference evidence="18" key="1">
    <citation type="submission" date="2018-02" db="EMBL/GenBank/DDBJ databases">
        <authorList>
            <person name="Cohen D.B."/>
            <person name="Kent A.D."/>
        </authorList>
    </citation>
    <scope>NUCLEOTIDE SEQUENCE</scope>
</reference>
<dbReference type="InterPro" id="IPR003889">
    <property type="entry name" value="FYrich_C"/>
</dbReference>
<keyword evidence="11" id="KW-0539">Nucleus</keyword>
<dbReference type="PROSITE" id="PS51183">
    <property type="entry name" value="JMJN"/>
    <property type="match status" value="1"/>
</dbReference>
<sequence>MGMELMRACIKDENEEFPSVPPGFESFSSFSLKKVQNSEKLDKGSMISSSALTNDSESKSVKMETEVDVSDTGKTKRCLRRKPWINYGRYDNSSGDESDTERLDQNFSSKPRLPKGVIRGCPECSNCQKVVARWHPEDASRPDLEDAPIFYPTEEEFKDTLNYIASIRLRAEPYGICRIVPPSSWKPPCPLKEKNIWESATFATRVQRIDKLQNRGSKRKMFKGHNNMKRKRRRCTRMGVDCEIGSGGPGDTGFYEAERFGFEAGPDFTLETFKKYADDFKAQYFRKTETVIDMGDNIDMLKEKGEPSIENIEGEYWRMVEKPTEEIEVLYGADLETGVFGSGFPKMSSQIGFASDEMYIKSGWNLNNFPRLPGSVLSYESSDISGVLVPWLYIGMCFSSFCWHVEDHHLYSLNYMHWGAPKMWYGVPGRDAGQLEAAMRRHLPDLFEEQPDLLHKLVTQLSPSILKSEGVPVYRCVQNSGEFVLTFPRAYHSGFNCGFNCAEAVNVAPVDWLPHGQIAVELYREQGRKTSISHDKLLLGAAREAVRAHWELNLLKKNTLDNLRWKHVCGKDGILSTTLKARVEMERVKREVLGSSSKTIKMESSFDATCERECSVCLFDLHLSAAVCHCSPEKYACLNHAKQFCACASGSKYFLFRYGINELNILVEALEGKLSAIYRWARLDLGLALSSYVSQENILPVGKEIPRNSTGIMDEISQLKKSAEAQSRLKDRKPSLIFPSSSHKSEMVNRNSQFRKEQSIVLGLLAPKLRNPVCQLSQEDTSYAVTPAAEDSRVKKPSALKHDNVILLSDDEGDEPEKLVSKEEQETSSEKHLGLSERLAVIGEKDVSSLVDVERNNGSSHSMQMKDGDNGSCGPLLGSNPSNVSYLVASTSVELGRKAQDSSTTKETSEHDMENSGIYPQNNPQHEKMGINATSNLVDNISEKMGINTTSNFVDNVRTITGSPSCTSNNLDRYFRQKGPRIAKVVRRINCNVEPLDFGVVLSGKSWCNSQTIFPKGFRSRVRYINVLDPTNMCYYVSEILDAGRDGPLFMVSLEQCPSEVFIHVSAARCWEMVRDRVNQEITRQHKLGKSNLPPLQPPGSLDGFEMFGFSSPAIVQAIEAMDRNRVCTDYWDSRPYSRPQVQIPQTSQNKDSEERNDQGVPGNHILPIGVDRILRGLFKKANPEELNSLYSILRDNTPTADRGLVTQLLNEEIHNHPR</sequence>
<name>A0A2N9GZ61_FAGSY</name>